<proteinExistence type="predicted"/>
<dbReference type="EMBL" id="JAINUF010000002">
    <property type="protein sequence ID" value="KAJ8375088.1"/>
    <property type="molecule type" value="Genomic_DNA"/>
</dbReference>
<comment type="caution">
    <text evidence="2">The sequence shown here is derived from an EMBL/GenBank/DDBJ whole genome shotgun (WGS) entry which is preliminary data.</text>
</comment>
<dbReference type="Proteomes" id="UP001152622">
    <property type="component" value="Chromosome 2"/>
</dbReference>
<accession>A0A9Q1G4Y4</accession>
<sequence>MERACLERGGVVVGECGSIHVVCRGLVSLPPFDQCPTEGNDAFHPSDKKPSLSSAADQRMAARLLRASGGYGYRARERGEKAQRDGPSPERAPCQVRQEDEDGGRFPPRAANATGTSRPRKRPPRQGRFRFDTATLPNGHLTELSL</sequence>
<gene>
    <name evidence="2" type="ORF">SKAU_G00056680</name>
</gene>
<feature type="region of interest" description="Disordered" evidence="1">
    <location>
        <begin position="35"/>
        <end position="146"/>
    </location>
</feature>
<feature type="compositionally biased region" description="Basic and acidic residues" evidence="1">
    <location>
        <begin position="74"/>
        <end position="88"/>
    </location>
</feature>
<dbReference type="AlphaFoldDB" id="A0A9Q1G4Y4"/>
<reference evidence="2" key="1">
    <citation type="journal article" date="2023" name="Science">
        <title>Genome structures resolve the early diversification of teleost fishes.</title>
        <authorList>
            <person name="Parey E."/>
            <person name="Louis A."/>
            <person name="Montfort J."/>
            <person name="Bouchez O."/>
            <person name="Roques C."/>
            <person name="Iampietro C."/>
            <person name="Lluch J."/>
            <person name="Castinel A."/>
            <person name="Donnadieu C."/>
            <person name="Desvignes T."/>
            <person name="Floi Bucao C."/>
            <person name="Jouanno E."/>
            <person name="Wen M."/>
            <person name="Mejri S."/>
            <person name="Dirks R."/>
            <person name="Jansen H."/>
            <person name="Henkel C."/>
            <person name="Chen W.J."/>
            <person name="Zahm M."/>
            <person name="Cabau C."/>
            <person name="Klopp C."/>
            <person name="Thompson A.W."/>
            <person name="Robinson-Rechavi M."/>
            <person name="Braasch I."/>
            <person name="Lecointre G."/>
            <person name="Bobe J."/>
            <person name="Postlethwait J.H."/>
            <person name="Berthelot C."/>
            <person name="Roest Crollius H."/>
            <person name="Guiguen Y."/>
        </authorList>
    </citation>
    <scope>NUCLEOTIDE SEQUENCE</scope>
    <source>
        <strain evidence="2">WJC10195</strain>
    </source>
</reference>
<name>A0A9Q1G4Y4_SYNKA</name>
<evidence type="ECO:0000313" key="3">
    <source>
        <dbReference type="Proteomes" id="UP001152622"/>
    </source>
</evidence>
<organism evidence="2 3">
    <name type="scientific">Synaphobranchus kaupii</name>
    <name type="common">Kaup's arrowtooth eel</name>
    <dbReference type="NCBI Taxonomy" id="118154"/>
    <lineage>
        <taxon>Eukaryota</taxon>
        <taxon>Metazoa</taxon>
        <taxon>Chordata</taxon>
        <taxon>Craniata</taxon>
        <taxon>Vertebrata</taxon>
        <taxon>Euteleostomi</taxon>
        <taxon>Actinopterygii</taxon>
        <taxon>Neopterygii</taxon>
        <taxon>Teleostei</taxon>
        <taxon>Anguilliformes</taxon>
        <taxon>Synaphobranchidae</taxon>
        <taxon>Synaphobranchus</taxon>
    </lineage>
</organism>
<evidence type="ECO:0000313" key="2">
    <source>
        <dbReference type="EMBL" id="KAJ8375088.1"/>
    </source>
</evidence>
<keyword evidence="3" id="KW-1185">Reference proteome</keyword>
<protein>
    <submittedName>
        <fullName evidence="2">Uncharacterized protein</fullName>
    </submittedName>
</protein>
<evidence type="ECO:0000256" key="1">
    <source>
        <dbReference type="SAM" id="MobiDB-lite"/>
    </source>
</evidence>
<feature type="compositionally biased region" description="Basic residues" evidence="1">
    <location>
        <begin position="118"/>
        <end position="128"/>
    </location>
</feature>